<keyword evidence="1" id="KW-0378">Hydrolase</keyword>
<dbReference type="Gene3D" id="3.40.50.1820">
    <property type="entry name" value="alpha/beta hydrolase"/>
    <property type="match status" value="1"/>
</dbReference>
<dbReference type="PANTHER" id="PTHR48081">
    <property type="entry name" value="AB HYDROLASE SUPERFAMILY PROTEIN C4A8.06C"/>
    <property type="match status" value="1"/>
</dbReference>
<dbReference type="InterPro" id="IPR050300">
    <property type="entry name" value="GDXG_lipolytic_enzyme"/>
</dbReference>
<dbReference type="Pfam" id="PF00326">
    <property type="entry name" value="Peptidase_S9"/>
    <property type="match status" value="1"/>
</dbReference>
<protein>
    <recommendedName>
        <fullName evidence="5">Xylanase</fullName>
    </recommendedName>
</protein>
<dbReference type="GO" id="GO:0006508">
    <property type="term" value="P:proteolysis"/>
    <property type="evidence" value="ECO:0007669"/>
    <property type="project" value="InterPro"/>
</dbReference>
<sequence>MIKRVFVVMLLGFGFAKLPAAEFKIWKLLDVWPGKVPGEKGDVPSETLTTHKYRGAPILKYNNVTKPTLTVFKPSQEKDAGASVVICPGGGYQILAWDLEGTEVAKWLNSIGVTGVVLKYRVPRRKGREKHDAPLQDVQRAVSLVRHHAKEWGLDPKRIGLLGFSAGGHLSATAMTNYDKRNYKPIDAIDQASCRPDFGVLIYPAYLVDKETKTELSPELRITKNTPPVFFAHAGDDSVPAEGSVRFWQELRRKGVKSEVHVFPSGGHGYGLRPSKDPVTAWPELCGDWLKSMGFLKR</sequence>
<reference evidence="4" key="1">
    <citation type="submission" date="2018-05" db="EMBL/GenBank/DDBJ databases">
        <authorList>
            <person name="Lanie J.A."/>
            <person name="Ng W.-L."/>
            <person name="Kazmierczak K.M."/>
            <person name="Andrzejewski T.M."/>
            <person name="Davidsen T.M."/>
            <person name="Wayne K.J."/>
            <person name="Tettelin H."/>
            <person name="Glass J.I."/>
            <person name="Rusch D."/>
            <person name="Podicherti R."/>
            <person name="Tsui H.-C.T."/>
            <person name="Winkler M.E."/>
        </authorList>
    </citation>
    <scope>NUCLEOTIDE SEQUENCE</scope>
</reference>
<evidence type="ECO:0000256" key="1">
    <source>
        <dbReference type="ARBA" id="ARBA00022801"/>
    </source>
</evidence>
<organism evidence="4">
    <name type="scientific">marine metagenome</name>
    <dbReference type="NCBI Taxonomy" id="408172"/>
    <lineage>
        <taxon>unclassified sequences</taxon>
        <taxon>metagenomes</taxon>
        <taxon>ecological metagenomes</taxon>
    </lineage>
</organism>
<name>A0A381Z8L9_9ZZZZ</name>
<feature type="domain" description="Peptidase S9 prolyl oligopeptidase catalytic" evidence="2">
    <location>
        <begin position="218"/>
        <end position="271"/>
    </location>
</feature>
<dbReference type="AlphaFoldDB" id="A0A381Z8L9"/>
<dbReference type="InterPro" id="IPR029058">
    <property type="entry name" value="AB_hydrolase_fold"/>
</dbReference>
<dbReference type="SUPFAM" id="SSF53474">
    <property type="entry name" value="alpha/beta-Hydrolases"/>
    <property type="match status" value="1"/>
</dbReference>
<evidence type="ECO:0000313" key="4">
    <source>
        <dbReference type="EMBL" id="SVA85301.1"/>
    </source>
</evidence>
<evidence type="ECO:0008006" key="5">
    <source>
        <dbReference type="Google" id="ProtNLM"/>
    </source>
</evidence>
<dbReference type="GO" id="GO:0008236">
    <property type="term" value="F:serine-type peptidase activity"/>
    <property type="evidence" value="ECO:0007669"/>
    <property type="project" value="InterPro"/>
</dbReference>
<evidence type="ECO:0000259" key="2">
    <source>
        <dbReference type="Pfam" id="PF00326"/>
    </source>
</evidence>
<proteinExistence type="predicted"/>
<dbReference type="Pfam" id="PF20434">
    <property type="entry name" value="BD-FAE"/>
    <property type="match status" value="1"/>
</dbReference>
<feature type="domain" description="BD-FAE-like" evidence="3">
    <location>
        <begin position="70"/>
        <end position="180"/>
    </location>
</feature>
<dbReference type="EMBL" id="UINC01020277">
    <property type="protein sequence ID" value="SVA85301.1"/>
    <property type="molecule type" value="Genomic_DNA"/>
</dbReference>
<dbReference type="InterPro" id="IPR049492">
    <property type="entry name" value="BD-FAE-like_dom"/>
</dbReference>
<evidence type="ECO:0000259" key="3">
    <source>
        <dbReference type="Pfam" id="PF20434"/>
    </source>
</evidence>
<accession>A0A381Z8L9</accession>
<dbReference type="InterPro" id="IPR001375">
    <property type="entry name" value="Peptidase_S9_cat"/>
</dbReference>
<gene>
    <name evidence="4" type="ORF">METZ01_LOCUS138155</name>
</gene>
<dbReference type="PANTHER" id="PTHR48081:SF6">
    <property type="entry name" value="PEPTIDASE S9 PROLYL OLIGOPEPTIDASE CATALYTIC DOMAIN-CONTAINING PROTEIN"/>
    <property type="match status" value="1"/>
</dbReference>